<dbReference type="OrthoDB" id="2419456at2759"/>
<dbReference type="Proteomes" id="UP000266861">
    <property type="component" value="Unassembled WGS sequence"/>
</dbReference>
<accession>A0A397JIB9</accession>
<sequence length="616" mass="72528">MTKVLYKQQRRKYANLELDPIKFKNIIENANSQLKVGLCYLIAGLQNKFVNQHKLEVGLYLMASGATWESIDTISSLGYSACAKTVEEYRKKIQKEHIIKIEKYFIENKNILHIYNIDDYHSIHSIHEIHQPNTVSTSLAKHFATCVAKPINEFPSVPLVFNGISIYNPLNVEASRIYWYLINYYTERFDFSYLQKHSIINQSDRIEMLTIHDYNDNIIERKEERSMKRLQLVRFEEQHLHSIFDYINALKIILSINNRTQHLRGFVAPVVADWPGQLFIRKALHIQTLNSPQEINFFLPMLGPLHVLLNSREQLAKCRWLKIKDQVIKKFGKVCKDIEYQTAIDLLDNLIPAKRKNYNKAPLVFLSDLFYWKDNDHPFFNALQKHLSCFNDYYVENTHSKIRANTSPNATVDNIIKQAYVIMNHDSIFKDTYCKTQHYPYNIPTLDFLSNKTSLFLLQYFRDLYHNLEKSTPKLNKKNKKQNPNIYILATLEEKVDLRRLPTGYSTSCPPIQGLCNRCKLPFVNEDGIIFICGHSYHTNCYDKKCIYCEEFYKRGIFENVNSFLKRIEKGANILTQEDFDDDENNIEEGEEQSEEVEIQQISNRLEIEIHQIENW</sequence>
<proteinExistence type="predicted"/>
<dbReference type="AlphaFoldDB" id="A0A397JIB9"/>
<evidence type="ECO:0000313" key="1">
    <source>
        <dbReference type="EMBL" id="RHZ87317.1"/>
    </source>
</evidence>
<gene>
    <name evidence="1" type="ORF">Glove_37g144</name>
</gene>
<organism evidence="1 2">
    <name type="scientific">Diversispora epigaea</name>
    <dbReference type="NCBI Taxonomy" id="1348612"/>
    <lineage>
        <taxon>Eukaryota</taxon>
        <taxon>Fungi</taxon>
        <taxon>Fungi incertae sedis</taxon>
        <taxon>Mucoromycota</taxon>
        <taxon>Glomeromycotina</taxon>
        <taxon>Glomeromycetes</taxon>
        <taxon>Diversisporales</taxon>
        <taxon>Diversisporaceae</taxon>
        <taxon>Diversispora</taxon>
    </lineage>
</organism>
<protein>
    <submittedName>
        <fullName evidence="1">Uncharacterized protein</fullName>
    </submittedName>
</protein>
<name>A0A397JIB9_9GLOM</name>
<comment type="caution">
    <text evidence="1">The sequence shown here is derived from an EMBL/GenBank/DDBJ whole genome shotgun (WGS) entry which is preliminary data.</text>
</comment>
<evidence type="ECO:0000313" key="2">
    <source>
        <dbReference type="Proteomes" id="UP000266861"/>
    </source>
</evidence>
<reference evidence="1 2" key="1">
    <citation type="submission" date="2018-08" db="EMBL/GenBank/DDBJ databases">
        <title>Genome and evolution of the arbuscular mycorrhizal fungus Diversispora epigaea (formerly Glomus versiforme) and its bacterial endosymbionts.</title>
        <authorList>
            <person name="Sun X."/>
            <person name="Fei Z."/>
            <person name="Harrison M."/>
        </authorList>
    </citation>
    <scope>NUCLEOTIDE SEQUENCE [LARGE SCALE GENOMIC DNA]</scope>
    <source>
        <strain evidence="1 2">IT104</strain>
    </source>
</reference>
<keyword evidence="2" id="KW-1185">Reference proteome</keyword>
<dbReference type="EMBL" id="PQFF01000035">
    <property type="protein sequence ID" value="RHZ87317.1"/>
    <property type="molecule type" value="Genomic_DNA"/>
</dbReference>